<gene>
    <name evidence="2" type="ORF">ThidrDRAFT_1852</name>
</gene>
<feature type="region of interest" description="Disordered" evidence="1">
    <location>
        <begin position="340"/>
        <end position="360"/>
    </location>
</feature>
<feature type="compositionally biased region" description="Pro residues" evidence="1">
    <location>
        <begin position="348"/>
        <end position="360"/>
    </location>
</feature>
<dbReference type="AlphaFoldDB" id="G2E0M9"/>
<evidence type="ECO:0000313" key="2">
    <source>
        <dbReference type="EMBL" id="EGV31651.1"/>
    </source>
</evidence>
<keyword evidence="3" id="KW-1185">Reference proteome</keyword>
<protein>
    <submittedName>
        <fullName evidence="2">Uncharacterized protein</fullName>
    </submittedName>
</protein>
<evidence type="ECO:0000256" key="1">
    <source>
        <dbReference type="SAM" id="MobiDB-lite"/>
    </source>
</evidence>
<dbReference type="PATRIC" id="fig|765913.3.peg.1879"/>
<accession>G2E0M9</accession>
<dbReference type="EMBL" id="AFWT01000011">
    <property type="protein sequence ID" value="EGV31651.1"/>
    <property type="molecule type" value="Genomic_DNA"/>
</dbReference>
<evidence type="ECO:0000313" key="3">
    <source>
        <dbReference type="Proteomes" id="UP000004200"/>
    </source>
</evidence>
<proteinExistence type="predicted"/>
<name>G2E0M9_9GAMM</name>
<reference evidence="2 3" key="1">
    <citation type="submission" date="2011-06" db="EMBL/GenBank/DDBJ databases">
        <title>The draft genome of Thiorhodococcus drewsii AZ1.</title>
        <authorList>
            <consortium name="US DOE Joint Genome Institute (JGI-PGF)"/>
            <person name="Lucas S."/>
            <person name="Han J."/>
            <person name="Lapidus A."/>
            <person name="Cheng J.-F."/>
            <person name="Goodwin L."/>
            <person name="Pitluck S."/>
            <person name="Peters L."/>
            <person name="Land M.L."/>
            <person name="Hauser L."/>
            <person name="Vogl K."/>
            <person name="Liu Z."/>
            <person name="Imhoff J."/>
            <person name="Thiel V."/>
            <person name="Frigaard N.-U."/>
            <person name="Bryant D.A."/>
            <person name="Woyke T.J."/>
        </authorList>
    </citation>
    <scope>NUCLEOTIDE SEQUENCE [LARGE SCALE GENOMIC DNA]</scope>
    <source>
        <strain evidence="2 3">AZ1</strain>
    </source>
</reference>
<organism evidence="2 3">
    <name type="scientific">Thiorhodococcus drewsii AZ1</name>
    <dbReference type="NCBI Taxonomy" id="765913"/>
    <lineage>
        <taxon>Bacteria</taxon>
        <taxon>Pseudomonadati</taxon>
        <taxon>Pseudomonadota</taxon>
        <taxon>Gammaproteobacteria</taxon>
        <taxon>Chromatiales</taxon>
        <taxon>Chromatiaceae</taxon>
        <taxon>Thiorhodococcus</taxon>
    </lineage>
</organism>
<dbReference type="eggNOG" id="ENOG502ZAG6">
    <property type="taxonomic scope" value="Bacteria"/>
</dbReference>
<sequence length="360" mass="39169">MRVRSVFLKGLAAFTAARPNPCGRTDAYLPAHQRYHMSHALLIAFIAFAISSCSFAGDRSSGIPTWLKAHVGEGEGQIASPVLERARALYLRKVRQGAVRNPCYFAMDATRPHTERNGRPGRRFFIICEAKRSFRAISSGHGSGRTLSGIADFKNDKRCAKHFSNALGSRLTAGGVYVTGETRASFKGYYRVSAKQNALLVRPFIPFEGEGETANAEQRALGGHAAVLIKGACLLRDPDSPYANDKGYVPLGNLVDYSSGRSSGCTSWPPQDAREIVELTNGDPTTLYIYPEAADVNAVARAVALGRSPSGAAPYWNASCLQEIGAPRYWPRESLEPKIARYKREHPAPPTPPMPLCQGQ</sequence>
<comment type="caution">
    <text evidence="2">The sequence shown here is derived from an EMBL/GenBank/DDBJ whole genome shotgun (WGS) entry which is preliminary data.</text>
</comment>
<dbReference type="Proteomes" id="UP000004200">
    <property type="component" value="Unassembled WGS sequence"/>
</dbReference>